<accession>A0A1S8LQ32</accession>
<protein>
    <submittedName>
        <fullName evidence="1">Uncharacterized protein</fullName>
    </submittedName>
</protein>
<sequence length="35" mass="4053">MSNCCKFLRLFKELKSVIFVFTNVKYVKLGNLVIG</sequence>
<dbReference type="EMBL" id="CP096983">
    <property type="protein sequence ID" value="URZ13407.1"/>
    <property type="molecule type" value="Genomic_DNA"/>
</dbReference>
<gene>
    <name evidence="1" type="ORF">CROST_041730</name>
</gene>
<name>A0A1S8LQ32_9CLOT</name>
<dbReference type="KEGG" id="crw:CROST_041730"/>
<organism evidence="1 2">
    <name type="scientific">Clostridium felsineum</name>
    <dbReference type="NCBI Taxonomy" id="36839"/>
    <lineage>
        <taxon>Bacteria</taxon>
        <taxon>Bacillati</taxon>
        <taxon>Bacillota</taxon>
        <taxon>Clostridia</taxon>
        <taxon>Eubacteriales</taxon>
        <taxon>Clostridiaceae</taxon>
        <taxon>Clostridium</taxon>
    </lineage>
</organism>
<dbReference type="Proteomes" id="UP000190951">
    <property type="component" value="Chromosome"/>
</dbReference>
<evidence type="ECO:0000313" key="1">
    <source>
        <dbReference type="EMBL" id="URZ13407.1"/>
    </source>
</evidence>
<keyword evidence="2" id="KW-1185">Reference proteome</keyword>
<evidence type="ECO:0000313" key="2">
    <source>
        <dbReference type="Proteomes" id="UP000190951"/>
    </source>
</evidence>
<proteinExistence type="predicted"/>
<reference evidence="1 2" key="1">
    <citation type="submission" date="2022-04" db="EMBL/GenBank/DDBJ databases">
        <title>Genome sequence of C. roseum typestrain.</title>
        <authorList>
            <person name="Poehlein A."/>
            <person name="Schoch T."/>
            <person name="Duerre P."/>
            <person name="Daniel R."/>
        </authorList>
    </citation>
    <scope>NUCLEOTIDE SEQUENCE [LARGE SCALE GENOMIC DNA]</scope>
    <source>
        <strain evidence="1 2">DSM 7320</strain>
    </source>
</reference>
<dbReference type="AlphaFoldDB" id="A0A1S8LQ32"/>